<dbReference type="InterPro" id="IPR020891">
    <property type="entry name" value="UPF0758_CS"/>
</dbReference>
<keyword evidence="3" id="KW-0378">Hydrolase</keyword>
<dbReference type="Proteomes" id="UP000055590">
    <property type="component" value="Chromosome"/>
</dbReference>
<dbReference type="NCBIfam" id="TIGR00608">
    <property type="entry name" value="radc"/>
    <property type="match status" value="1"/>
</dbReference>
<dbReference type="AlphaFoldDB" id="A0A0K1PF37"/>
<dbReference type="EMBL" id="CP012332">
    <property type="protein sequence ID" value="AKU92148.1"/>
    <property type="molecule type" value="Genomic_DNA"/>
</dbReference>
<dbReference type="InterPro" id="IPR046778">
    <property type="entry name" value="UPF0758_N"/>
</dbReference>
<gene>
    <name evidence="8" type="ORF">AKJ08_2535</name>
</gene>
<evidence type="ECO:0000313" key="9">
    <source>
        <dbReference type="Proteomes" id="UP000055590"/>
    </source>
</evidence>
<dbReference type="Pfam" id="PF04002">
    <property type="entry name" value="RadC"/>
    <property type="match status" value="1"/>
</dbReference>
<keyword evidence="4" id="KW-0862">Zinc</keyword>
<reference evidence="8 9" key="1">
    <citation type="submission" date="2015-08" db="EMBL/GenBank/DDBJ databases">
        <authorList>
            <person name="Babu N.S."/>
            <person name="Beckwith C.J."/>
            <person name="Beseler K.G."/>
            <person name="Brison A."/>
            <person name="Carone J.V."/>
            <person name="Caskin T.P."/>
            <person name="Diamond M."/>
            <person name="Durham M.E."/>
            <person name="Foxe J.M."/>
            <person name="Go M."/>
            <person name="Henderson B.A."/>
            <person name="Jones I.B."/>
            <person name="McGettigan J.A."/>
            <person name="Micheletti S.J."/>
            <person name="Nasrallah M.E."/>
            <person name="Ortiz D."/>
            <person name="Piller C.R."/>
            <person name="Privatt S.R."/>
            <person name="Schneider S.L."/>
            <person name="Sharp S."/>
            <person name="Smith T.C."/>
            <person name="Stanton J.D."/>
            <person name="Ullery H.E."/>
            <person name="Wilson R.J."/>
            <person name="Serrano M.G."/>
            <person name="Buck G."/>
            <person name="Lee V."/>
            <person name="Wang Y."/>
            <person name="Carvalho R."/>
            <person name="Voegtly L."/>
            <person name="Shi R."/>
            <person name="Duckworth R."/>
            <person name="Johnson A."/>
            <person name="Loviza R."/>
            <person name="Walstead R."/>
            <person name="Shah Z."/>
            <person name="Kiflezghi M."/>
            <person name="Wade K."/>
            <person name="Ball S.L."/>
            <person name="Bradley K.W."/>
            <person name="Asai D.J."/>
            <person name="Bowman C.A."/>
            <person name="Russell D.A."/>
            <person name="Pope W.H."/>
            <person name="Jacobs-Sera D."/>
            <person name="Hendrix R.W."/>
            <person name="Hatfull G.F."/>
        </authorList>
    </citation>
    <scope>NUCLEOTIDE SEQUENCE [LARGE SCALE GENOMIC DNA]</scope>
    <source>
        <strain evidence="8 9">DSM 27710</strain>
    </source>
</reference>
<dbReference type="KEGG" id="vin:AKJ08_2535"/>
<dbReference type="InterPro" id="IPR001405">
    <property type="entry name" value="UPF0758"/>
</dbReference>
<keyword evidence="5" id="KW-0482">Metalloprotease</keyword>
<keyword evidence="2" id="KW-0479">Metal-binding</keyword>
<dbReference type="PANTHER" id="PTHR30471">
    <property type="entry name" value="DNA REPAIR PROTEIN RADC"/>
    <property type="match status" value="1"/>
</dbReference>
<accession>A0A0K1PF37</accession>
<dbReference type="GO" id="GO:0046872">
    <property type="term" value="F:metal ion binding"/>
    <property type="evidence" value="ECO:0007669"/>
    <property type="project" value="UniProtKB-KW"/>
</dbReference>
<evidence type="ECO:0000256" key="5">
    <source>
        <dbReference type="ARBA" id="ARBA00023049"/>
    </source>
</evidence>
<keyword evidence="9" id="KW-1185">Reference proteome</keyword>
<dbReference type="NCBIfam" id="NF000642">
    <property type="entry name" value="PRK00024.1"/>
    <property type="match status" value="1"/>
</dbReference>
<dbReference type="PANTHER" id="PTHR30471:SF3">
    <property type="entry name" value="UPF0758 PROTEIN YEES-RELATED"/>
    <property type="match status" value="1"/>
</dbReference>
<dbReference type="GO" id="GO:0006508">
    <property type="term" value="P:proteolysis"/>
    <property type="evidence" value="ECO:0007669"/>
    <property type="project" value="UniProtKB-KW"/>
</dbReference>
<proteinExistence type="inferred from homology"/>
<dbReference type="Pfam" id="PF20582">
    <property type="entry name" value="UPF0758_N"/>
    <property type="match status" value="1"/>
</dbReference>
<evidence type="ECO:0000256" key="3">
    <source>
        <dbReference type="ARBA" id="ARBA00022801"/>
    </source>
</evidence>
<dbReference type="Gene3D" id="3.40.140.10">
    <property type="entry name" value="Cytidine Deaminase, domain 2"/>
    <property type="match status" value="1"/>
</dbReference>
<sequence length="257" mass="28098">MRFEDSFHSSGFWHRRCTQGFLELDLGCQEMNSEGITIDRPLLPAEVRPRERLLAKGSAHLGEVELLALVLGTAGPRPATRTAEVLLARHGSLAELARVSVQELAGDLGPARAARLAAALEVGRRAQEPRSRNLRLSTPSEVYHYARPRLAHLTREVFHVLLLDTRHRLVADRRVAEGGLASCAISPRDVFEAPIREAAPAMIFLHNHPSGDPTPSKDDVELTRRLAEASKLLGLSLLDHVVVADGGFSSLAEMGKL</sequence>
<evidence type="ECO:0000259" key="7">
    <source>
        <dbReference type="PROSITE" id="PS50249"/>
    </source>
</evidence>
<protein>
    <submittedName>
        <fullName evidence="8">DNA repair protein RadC</fullName>
    </submittedName>
</protein>
<comment type="similarity">
    <text evidence="6">Belongs to the UPF0758 family.</text>
</comment>
<evidence type="ECO:0000256" key="1">
    <source>
        <dbReference type="ARBA" id="ARBA00022670"/>
    </source>
</evidence>
<name>A0A0K1PF37_9BACT</name>
<evidence type="ECO:0000256" key="6">
    <source>
        <dbReference type="RuleBase" id="RU003797"/>
    </source>
</evidence>
<dbReference type="InterPro" id="IPR037518">
    <property type="entry name" value="MPN"/>
</dbReference>
<dbReference type="CDD" id="cd08071">
    <property type="entry name" value="MPN_DUF2466"/>
    <property type="match status" value="1"/>
</dbReference>
<keyword evidence="1" id="KW-0645">Protease</keyword>
<dbReference type="STRING" id="1391653.AKJ08_2535"/>
<dbReference type="PATRIC" id="fig|1391653.3.peg.2640"/>
<feature type="domain" description="MPN" evidence="7">
    <location>
        <begin position="135"/>
        <end position="257"/>
    </location>
</feature>
<dbReference type="GO" id="GO:0008237">
    <property type="term" value="F:metallopeptidase activity"/>
    <property type="evidence" value="ECO:0007669"/>
    <property type="project" value="UniProtKB-KW"/>
</dbReference>
<dbReference type="InterPro" id="IPR025657">
    <property type="entry name" value="RadC_JAB"/>
</dbReference>
<organism evidence="8 9">
    <name type="scientific">Vulgatibacter incomptus</name>
    <dbReference type="NCBI Taxonomy" id="1391653"/>
    <lineage>
        <taxon>Bacteria</taxon>
        <taxon>Pseudomonadati</taxon>
        <taxon>Myxococcota</taxon>
        <taxon>Myxococcia</taxon>
        <taxon>Myxococcales</taxon>
        <taxon>Cystobacterineae</taxon>
        <taxon>Vulgatibacteraceae</taxon>
        <taxon>Vulgatibacter</taxon>
    </lineage>
</organism>
<evidence type="ECO:0000256" key="2">
    <source>
        <dbReference type="ARBA" id="ARBA00022723"/>
    </source>
</evidence>
<dbReference type="PROSITE" id="PS50249">
    <property type="entry name" value="MPN"/>
    <property type="match status" value="1"/>
</dbReference>
<evidence type="ECO:0000313" key="8">
    <source>
        <dbReference type="EMBL" id="AKU92148.1"/>
    </source>
</evidence>
<dbReference type="PROSITE" id="PS01302">
    <property type="entry name" value="UPF0758"/>
    <property type="match status" value="1"/>
</dbReference>
<evidence type="ECO:0000256" key="4">
    <source>
        <dbReference type="ARBA" id="ARBA00022833"/>
    </source>
</evidence>